<keyword evidence="3 9" id="KW-0812">Transmembrane</keyword>
<dbReference type="EMBL" id="MTYJ01000086">
    <property type="protein sequence ID" value="OQV15652.1"/>
    <property type="molecule type" value="Genomic_DNA"/>
</dbReference>
<evidence type="ECO:0000256" key="7">
    <source>
        <dbReference type="ARBA" id="ARBA00023170"/>
    </source>
</evidence>
<feature type="transmembrane region" description="Helical" evidence="9">
    <location>
        <begin position="330"/>
        <end position="352"/>
    </location>
</feature>
<dbReference type="PRINTS" id="PR00237">
    <property type="entry name" value="GPCRRHODOPSN"/>
</dbReference>
<accession>A0A1W0WKF1</accession>
<dbReference type="SUPFAM" id="SSF81321">
    <property type="entry name" value="Family A G protein-coupled receptor-like"/>
    <property type="match status" value="1"/>
</dbReference>
<dbReference type="Pfam" id="PF00001">
    <property type="entry name" value="7tm_1"/>
    <property type="match status" value="1"/>
</dbReference>
<keyword evidence="2" id="KW-1003">Cell membrane</keyword>
<evidence type="ECO:0000256" key="4">
    <source>
        <dbReference type="ARBA" id="ARBA00022989"/>
    </source>
</evidence>
<keyword evidence="6 9" id="KW-0472">Membrane</keyword>
<feature type="domain" description="G-protein coupled receptors family 1 profile" evidence="10">
    <location>
        <begin position="92"/>
        <end position="385"/>
    </location>
</feature>
<dbReference type="PROSITE" id="PS50262">
    <property type="entry name" value="G_PROTEIN_RECEP_F1_2"/>
    <property type="match status" value="1"/>
</dbReference>
<keyword evidence="7 11" id="KW-0675">Receptor</keyword>
<evidence type="ECO:0000313" key="11">
    <source>
        <dbReference type="EMBL" id="OQV15652.1"/>
    </source>
</evidence>
<feature type="transmembrane region" description="Helical" evidence="9">
    <location>
        <begin position="113"/>
        <end position="138"/>
    </location>
</feature>
<feature type="transmembrane region" description="Helical" evidence="9">
    <location>
        <begin position="192"/>
        <end position="213"/>
    </location>
</feature>
<comment type="subcellular location">
    <subcellularLocation>
        <location evidence="1">Cell membrane</location>
        <topology evidence="1">Multi-pass membrane protein</topology>
    </subcellularLocation>
</comment>
<evidence type="ECO:0000256" key="8">
    <source>
        <dbReference type="ARBA" id="ARBA00023224"/>
    </source>
</evidence>
<dbReference type="AlphaFoldDB" id="A0A1W0WKF1"/>
<feature type="transmembrane region" description="Helical" evidence="9">
    <location>
        <begin position="364"/>
        <end position="388"/>
    </location>
</feature>
<keyword evidence="4 9" id="KW-1133">Transmembrane helix</keyword>
<dbReference type="Proteomes" id="UP000192578">
    <property type="component" value="Unassembled WGS sequence"/>
</dbReference>
<organism evidence="11 12">
    <name type="scientific">Hypsibius exemplaris</name>
    <name type="common">Freshwater tardigrade</name>
    <dbReference type="NCBI Taxonomy" id="2072580"/>
    <lineage>
        <taxon>Eukaryota</taxon>
        <taxon>Metazoa</taxon>
        <taxon>Ecdysozoa</taxon>
        <taxon>Tardigrada</taxon>
        <taxon>Eutardigrada</taxon>
        <taxon>Parachela</taxon>
        <taxon>Hypsibioidea</taxon>
        <taxon>Hypsibiidae</taxon>
        <taxon>Hypsibius</taxon>
    </lineage>
</organism>
<dbReference type="InterPro" id="IPR017452">
    <property type="entry name" value="GPCR_Rhodpsn_7TM"/>
</dbReference>
<dbReference type="PANTHER" id="PTHR24248">
    <property type="entry name" value="ADRENERGIC RECEPTOR-RELATED G-PROTEIN COUPLED RECEPTOR"/>
    <property type="match status" value="1"/>
</dbReference>
<evidence type="ECO:0000259" key="10">
    <source>
        <dbReference type="PROSITE" id="PS50262"/>
    </source>
</evidence>
<feature type="transmembrane region" description="Helical" evidence="9">
    <location>
        <begin position="75"/>
        <end position="101"/>
    </location>
</feature>
<feature type="transmembrane region" description="Helical" evidence="9">
    <location>
        <begin position="150"/>
        <end position="171"/>
    </location>
</feature>
<name>A0A1W0WKF1_HYPEX</name>
<evidence type="ECO:0000313" key="12">
    <source>
        <dbReference type="Proteomes" id="UP000192578"/>
    </source>
</evidence>
<evidence type="ECO:0000256" key="6">
    <source>
        <dbReference type="ARBA" id="ARBA00023136"/>
    </source>
</evidence>
<dbReference type="OrthoDB" id="10071887at2759"/>
<proteinExistence type="predicted"/>
<evidence type="ECO:0000256" key="9">
    <source>
        <dbReference type="SAM" id="Phobius"/>
    </source>
</evidence>
<dbReference type="Gene3D" id="1.20.1070.10">
    <property type="entry name" value="Rhodopsin 7-helix transmembrane proteins"/>
    <property type="match status" value="1"/>
</dbReference>
<reference evidence="12" key="1">
    <citation type="submission" date="2017-01" db="EMBL/GenBank/DDBJ databases">
        <title>Comparative genomics of anhydrobiosis in the tardigrade Hypsibius dujardini.</title>
        <authorList>
            <person name="Yoshida Y."/>
            <person name="Koutsovoulos G."/>
            <person name="Laetsch D."/>
            <person name="Stevens L."/>
            <person name="Kumar S."/>
            <person name="Horikawa D."/>
            <person name="Ishino K."/>
            <person name="Komine S."/>
            <person name="Tomita M."/>
            <person name="Blaxter M."/>
            <person name="Arakawa K."/>
        </authorList>
    </citation>
    <scope>NUCLEOTIDE SEQUENCE [LARGE SCALE GENOMIC DNA]</scope>
    <source>
        <strain evidence="12">Z151</strain>
    </source>
</reference>
<dbReference type="GO" id="GO:0005886">
    <property type="term" value="C:plasma membrane"/>
    <property type="evidence" value="ECO:0007669"/>
    <property type="project" value="UniProtKB-SubCell"/>
</dbReference>
<dbReference type="CDD" id="cd14967">
    <property type="entry name" value="7tmA_amine_R-like"/>
    <property type="match status" value="1"/>
</dbReference>
<evidence type="ECO:0000256" key="5">
    <source>
        <dbReference type="ARBA" id="ARBA00023040"/>
    </source>
</evidence>
<feature type="transmembrane region" description="Helical" evidence="9">
    <location>
        <begin position="233"/>
        <end position="258"/>
    </location>
</feature>
<keyword evidence="8" id="KW-0807">Transducer</keyword>
<comment type="caution">
    <text evidence="11">The sequence shown here is derived from an EMBL/GenBank/DDBJ whole genome shotgun (WGS) entry which is preliminary data.</text>
</comment>
<protein>
    <submittedName>
        <fullName evidence="11">5-hydroxytryptamine receptor 1</fullName>
    </submittedName>
</protein>
<evidence type="ECO:0000256" key="1">
    <source>
        <dbReference type="ARBA" id="ARBA00004651"/>
    </source>
</evidence>
<evidence type="ECO:0000256" key="3">
    <source>
        <dbReference type="ARBA" id="ARBA00022692"/>
    </source>
</evidence>
<keyword evidence="5" id="KW-0297">G-protein coupled receptor</keyword>
<keyword evidence="12" id="KW-1185">Reference proteome</keyword>
<dbReference type="InterPro" id="IPR000276">
    <property type="entry name" value="GPCR_Rhodpsn"/>
</dbReference>
<evidence type="ECO:0000256" key="2">
    <source>
        <dbReference type="ARBA" id="ARBA00022475"/>
    </source>
</evidence>
<dbReference type="GO" id="GO:0004930">
    <property type="term" value="F:G protein-coupled receptor activity"/>
    <property type="evidence" value="ECO:0007669"/>
    <property type="project" value="UniProtKB-KW"/>
</dbReference>
<sequence>MIPVLHGNAPLLIPSHRALAHCLDDWTASTFHFAALFTSPKPMEKNTSLLFEHNSTLGSGNITDAPDRAPPTSEIVPILMVLAVAIFLAVFGNGFTIYAFLRFPELRTPFNSFIFNLAVADLVVGLIVMPSFAVYNYHGYWPWGEPLCSVWIWTDWFMTFESVVTLAVISVERLWSLRWPIHYQQSNSPKKILRIILLTWSFVVCLWLPGYVVDRMRDGNVVEDCAWDPSKNYAAGVAVGLLGYLIPYLLMMVCYVYVGLKMRKRLKNVLPKVLGGRGQPSGFTHFDPTMSRDAKSIVTTQQEEQHSSQRQTNGQKLKTMKASVSRDKSVLLTLGAIVAAFSVCWIPFYVYFFVTLFEWTTLPAWFGTLTYWTAYLNSALNPVLYTALHRDFRQKFLDLVKTIFRPLNQ</sequence>
<gene>
    <name evidence="11" type="ORF">BV898_10239</name>
</gene>